<name>A0A9W7W7H3_TRIRA</name>
<dbReference type="PANTHER" id="PTHR10903:SF186">
    <property type="entry name" value="GTPASE IMAP FAMILY MEMBER 4-LIKE-RELATED"/>
    <property type="match status" value="1"/>
</dbReference>
<sequence length="590" mass="66106">MFAMRRPSKAKVFGLKCSPNASSSLYKTIVHRLLIVVFCSTLRMEKIVEENVPVNLVLLGKTGAGKSATGNTILGRPAFTSKKSSNTITQDVTVESGTVCGVQVKVYDTPGFCDTQMREQEIQEKFQNVLQECESKPCVFLLVMRADRFTAEEQNTVKKIEKLLGQQRIQKTWILFTRGDELEDENMTIEDFINDTEPWKKLIQKYEGRYHVFNNKNNTSDQVNMLLEKVSKQFKEMVSGGVKKLKEIPGKMNESLPHRRVVLLGKTGVGKSAAGNILLRKKAFKSELNTNSVTTECSVRRADVEDWNVSVVDTPGFFDTQMDVEKLIAEIDRSILVSSPGPHAFLIVFPVNKRFTEQEQEILQMIEMLFGEDVLKHSIILFTQRDQLKGGSIEKLIEGNSALRDLVKQCGGRYHVFNNEDKSNRDQVSGLLQKIDTMIQKNGGGHYTCEMFQEALRLKQERQREEEEMQRETDEQKKKERQEEIERERRRMMEEYELKLAELKAELGQKGESKGKLFFQWVKNNWTTILAVTICGAGAGIGAGIGAFVGGEDIVGAGVEALAGAGVGVEAFVGGKDIVGVGVGALARLL</sequence>
<dbReference type="PANTHER" id="PTHR10903">
    <property type="entry name" value="GTPASE, IMAP FAMILY MEMBER-RELATED"/>
    <property type="match status" value="1"/>
</dbReference>
<keyword evidence="2" id="KW-0547">Nucleotide-binding</keyword>
<dbReference type="Gene3D" id="3.40.50.300">
    <property type="entry name" value="P-loop containing nucleotide triphosphate hydrolases"/>
    <property type="match status" value="2"/>
</dbReference>
<evidence type="ECO:0000313" key="6">
    <source>
        <dbReference type="EMBL" id="KAI7789557.1"/>
    </source>
</evidence>
<keyword evidence="7" id="KW-1185">Reference proteome</keyword>
<comment type="similarity">
    <text evidence="1">Belongs to the TRAFAC class TrmE-Era-EngA-EngB-Septin-like GTPase superfamily. AIG1/Toc34/Toc159-like paraseptin GTPase family. IAN subfamily.</text>
</comment>
<evidence type="ECO:0000259" key="5">
    <source>
        <dbReference type="PROSITE" id="PS51720"/>
    </source>
</evidence>
<protein>
    <submittedName>
        <fullName evidence="6">GTPase IMAP family member 8-like</fullName>
    </submittedName>
</protein>
<organism evidence="6 7">
    <name type="scientific">Triplophysa rosa</name>
    <name type="common">Cave loach</name>
    <dbReference type="NCBI Taxonomy" id="992332"/>
    <lineage>
        <taxon>Eukaryota</taxon>
        <taxon>Metazoa</taxon>
        <taxon>Chordata</taxon>
        <taxon>Craniata</taxon>
        <taxon>Vertebrata</taxon>
        <taxon>Euteleostomi</taxon>
        <taxon>Actinopterygii</taxon>
        <taxon>Neopterygii</taxon>
        <taxon>Teleostei</taxon>
        <taxon>Ostariophysi</taxon>
        <taxon>Cypriniformes</taxon>
        <taxon>Nemacheilidae</taxon>
        <taxon>Triplophysa</taxon>
    </lineage>
</organism>
<keyword evidence="3" id="KW-0342">GTP-binding</keyword>
<dbReference type="EMBL" id="JAFHDT010000436">
    <property type="protein sequence ID" value="KAI7789557.1"/>
    <property type="molecule type" value="Genomic_DNA"/>
</dbReference>
<feature type="region of interest" description="Disordered" evidence="4">
    <location>
        <begin position="461"/>
        <end position="486"/>
    </location>
</feature>
<evidence type="ECO:0000313" key="7">
    <source>
        <dbReference type="Proteomes" id="UP001059041"/>
    </source>
</evidence>
<dbReference type="SUPFAM" id="SSF52540">
    <property type="entry name" value="P-loop containing nucleoside triphosphate hydrolases"/>
    <property type="match status" value="2"/>
</dbReference>
<proteinExistence type="inferred from homology"/>
<dbReference type="AlphaFoldDB" id="A0A9W7W7H3"/>
<dbReference type="Proteomes" id="UP001059041">
    <property type="component" value="Unassembled WGS sequence"/>
</dbReference>
<evidence type="ECO:0000256" key="1">
    <source>
        <dbReference type="ARBA" id="ARBA00008535"/>
    </source>
</evidence>
<evidence type="ECO:0000256" key="2">
    <source>
        <dbReference type="ARBA" id="ARBA00022741"/>
    </source>
</evidence>
<dbReference type="InterPro" id="IPR006703">
    <property type="entry name" value="G_AIG1"/>
</dbReference>
<accession>A0A9W7W7H3</accession>
<feature type="domain" description="AIG1-type G" evidence="5">
    <location>
        <begin position="51"/>
        <end position="253"/>
    </location>
</feature>
<dbReference type="InterPro" id="IPR027417">
    <property type="entry name" value="P-loop_NTPase"/>
</dbReference>
<dbReference type="PROSITE" id="PS51720">
    <property type="entry name" value="G_AIG1"/>
    <property type="match status" value="2"/>
</dbReference>
<evidence type="ECO:0000256" key="3">
    <source>
        <dbReference type="ARBA" id="ARBA00023134"/>
    </source>
</evidence>
<dbReference type="FunFam" id="3.40.50.300:FF:000366">
    <property type="entry name" value="GTPase, IMAP family member 2"/>
    <property type="match status" value="1"/>
</dbReference>
<evidence type="ECO:0000256" key="4">
    <source>
        <dbReference type="SAM" id="MobiDB-lite"/>
    </source>
</evidence>
<dbReference type="InterPro" id="IPR045058">
    <property type="entry name" value="GIMA/IAN/Toc"/>
</dbReference>
<comment type="caution">
    <text evidence="6">The sequence shown here is derived from an EMBL/GenBank/DDBJ whole genome shotgun (WGS) entry which is preliminary data.</text>
</comment>
<gene>
    <name evidence="6" type="ORF">IRJ41_017147</name>
</gene>
<dbReference type="FunFam" id="3.40.50.300:FF:001809">
    <property type="entry name" value="Si:ch1073-365p7.2"/>
    <property type="match status" value="1"/>
</dbReference>
<dbReference type="CDD" id="cd01852">
    <property type="entry name" value="AIG1"/>
    <property type="match status" value="1"/>
</dbReference>
<feature type="domain" description="AIG1-type G" evidence="5">
    <location>
        <begin position="256"/>
        <end position="456"/>
    </location>
</feature>
<dbReference type="Pfam" id="PF04548">
    <property type="entry name" value="AIG1"/>
    <property type="match status" value="2"/>
</dbReference>
<reference evidence="6" key="1">
    <citation type="submission" date="2021-02" db="EMBL/GenBank/DDBJ databases">
        <title>Comparative genomics reveals that relaxation of natural selection precedes convergent phenotypic evolution of cavefish.</title>
        <authorList>
            <person name="Peng Z."/>
        </authorList>
    </citation>
    <scope>NUCLEOTIDE SEQUENCE</scope>
    <source>
        <tissue evidence="6">Muscle</tissue>
    </source>
</reference>
<dbReference type="GO" id="GO:0005525">
    <property type="term" value="F:GTP binding"/>
    <property type="evidence" value="ECO:0007669"/>
    <property type="project" value="UniProtKB-KW"/>
</dbReference>